<dbReference type="PROSITE" id="PS51352">
    <property type="entry name" value="THIOREDOXIN_2"/>
    <property type="match status" value="1"/>
</dbReference>
<evidence type="ECO:0000313" key="7">
    <source>
        <dbReference type="EMBL" id="SMB99146.1"/>
    </source>
</evidence>
<organism evidence="7 8">
    <name type="scientific">Hymenobacter roseosalivarius DSM 11622</name>
    <dbReference type="NCBI Taxonomy" id="645990"/>
    <lineage>
        <taxon>Bacteria</taxon>
        <taxon>Pseudomonadati</taxon>
        <taxon>Bacteroidota</taxon>
        <taxon>Cytophagia</taxon>
        <taxon>Cytophagales</taxon>
        <taxon>Hymenobacteraceae</taxon>
        <taxon>Hymenobacter</taxon>
    </lineage>
</organism>
<feature type="signal peptide" evidence="5">
    <location>
        <begin position="1"/>
        <end position="20"/>
    </location>
</feature>
<dbReference type="GO" id="GO:0016209">
    <property type="term" value="F:antioxidant activity"/>
    <property type="evidence" value="ECO:0007669"/>
    <property type="project" value="InterPro"/>
</dbReference>
<dbReference type="InterPro" id="IPR050553">
    <property type="entry name" value="Thioredoxin_ResA/DsbE_sf"/>
</dbReference>
<protein>
    <submittedName>
        <fullName evidence="7">Alkyl hydroperoxide reductase/ Thiol specific antioxidant/ Mal allergen</fullName>
    </submittedName>
</protein>
<reference evidence="7 8" key="1">
    <citation type="submission" date="2017-04" db="EMBL/GenBank/DDBJ databases">
        <authorList>
            <person name="Afonso C.L."/>
            <person name="Miller P.J."/>
            <person name="Scott M.A."/>
            <person name="Spackman E."/>
            <person name="Goraichik I."/>
            <person name="Dimitrov K.M."/>
            <person name="Suarez D.L."/>
            <person name="Swayne D.E."/>
        </authorList>
    </citation>
    <scope>NUCLEOTIDE SEQUENCE [LARGE SCALE GENOMIC DNA]</scope>
    <source>
        <strain evidence="7 8">DSM 11622</strain>
    </source>
</reference>
<keyword evidence="3" id="KW-1015">Disulfide bond</keyword>
<dbReference type="Gene3D" id="3.40.30.10">
    <property type="entry name" value="Glutaredoxin"/>
    <property type="match status" value="1"/>
</dbReference>
<evidence type="ECO:0000256" key="3">
    <source>
        <dbReference type="ARBA" id="ARBA00023157"/>
    </source>
</evidence>
<dbReference type="Proteomes" id="UP000192266">
    <property type="component" value="Unassembled WGS sequence"/>
</dbReference>
<dbReference type="STRING" id="645990.SAMN00120144_0038"/>
<dbReference type="CDD" id="cd02966">
    <property type="entry name" value="TlpA_like_family"/>
    <property type="match status" value="1"/>
</dbReference>
<dbReference type="EMBL" id="FWWW01000091">
    <property type="protein sequence ID" value="SMB99146.1"/>
    <property type="molecule type" value="Genomic_DNA"/>
</dbReference>
<dbReference type="PANTHER" id="PTHR42852">
    <property type="entry name" value="THIOL:DISULFIDE INTERCHANGE PROTEIN DSBE"/>
    <property type="match status" value="1"/>
</dbReference>
<dbReference type="GO" id="GO:0017004">
    <property type="term" value="P:cytochrome complex assembly"/>
    <property type="evidence" value="ECO:0007669"/>
    <property type="project" value="UniProtKB-KW"/>
</dbReference>
<dbReference type="PANTHER" id="PTHR42852:SF6">
    <property type="entry name" value="THIOL:DISULFIDE INTERCHANGE PROTEIN DSBE"/>
    <property type="match status" value="1"/>
</dbReference>
<accession>A0A1W1W0P2</accession>
<dbReference type="Pfam" id="PF00578">
    <property type="entry name" value="AhpC-TSA"/>
    <property type="match status" value="1"/>
</dbReference>
<sequence length="351" mass="39104">MLKYGILFALFGVAIAPSFAHKPRPCQVTGNIKGLGNKAIVFSYERDGKSHQDTVRAINDRFSYVAHPSDDGTFTLYIAGPRFTQFWHEPGKLTATGSINKPAQLTIVGTPENALLTQYNQQIGWKFNQRMVAHPDSMLALRQLAQRPTLNFIKAHPQSRTSANLLYLQAIYDDKPTAEYEQLLRGLSASVQASPQGQKVARRLLILKNQPIVGRPVPGFTMPDTAGVAVSLDRFKGQYVLLDFWGHWCGPCIRAMPHLKALQSQYARELAVVGIGMEAADDKKLWMAAIRKHQANWTQLSELKGDKGVIEQYNITGFPTYLLLDKQGIVLERGRDLGPIEEKLKALLAKP</sequence>
<dbReference type="RefSeq" id="WP_084447122.1">
    <property type="nucleotide sequence ID" value="NZ_FWWW01000091.1"/>
</dbReference>
<feature type="domain" description="Thioredoxin" evidence="6">
    <location>
        <begin position="211"/>
        <end position="351"/>
    </location>
</feature>
<evidence type="ECO:0000256" key="2">
    <source>
        <dbReference type="ARBA" id="ARBA00022748"/>
    </source>
</evidence>
<comment type="subcellular location">
    <subcellularLocation>
        <location evidence="1">Cell envelope</location>
    </subcellularLocation>
</comment>
<dbReference type="GO" id="GO:0030313">
    <property type="term" value="C:cell envelope"/>
    <property type="evidence" value="ECO:0007669"/>
    <property type="project" value="UniProtKB-SubCell"/>
</dbReference>
<keyword evidence="2" id="KW-0201">Cytochrome c-type biogenesis</keyword>
<dbReference type="SUPFAM" id="SSF52833">
    <property type="entry name" value="Thioredoxin-like"/>
    <property type="match status" value="1"/>
</dbReference>
<evidence type="ECO:0000313" key="8">
    <source>
        <dbReference type="Proteomes" id="UP000192266"/>
    </source>
</evidence>
<gene>
    <name evidence="7" type="ORF">SAMN00120144_0038</name>
</gene>
<evidence type="ECO:0000256" key="1">
    <source>
        <dbReference type="ARBA" id="ARBA00004196"/>
    </source>
</evidence>
<dbReference type="InterPro" id="IPR000866">
    <property type="entry name" value="AhpC/TSA"/>
</dbReference>
<dbReference type="InterPro" id="IPR036249">
    <property type="entry name" value="Thioredoxin-like_sf"/>
</dbReference>
<evidence type="ECO:0000259" key="6">
    <source>
        <dbReference type="PROSITE" id="PS51352"/>
    </source>
</evidence>
<dbReference type="Pfam" id="PF14289">
    <property type="entry name" value="DUF4369"/>
    <property type="match status" value="1"/>
</dbReference>
<dbReference type="AlphaFoldDB" id="A0A1W1W0P2"/>
<dbReference type="GO" id="GO:0016491">
    <property type="term" value="F:oxidoreductase activity"/>
    <property type="evidence" value="ECO:0007669"/>
    <property type="project" value="InterPro"/>
</dbReference>
<keyword evidence="4" id="KW-0676">Redox-active center</keyword>
<feature type="chain" id="PRO_5012574169" evidence="5">
    <location>
        <begin position="21"/>
        <end position="351"/>
    </location>
</feature>
<dbReference type="OrthoDB" id="6399635at2"/>
<evidence type="ECO:0000256" key="5">
    <source>
        <dbReference type="SAM" id="SignalP"/>
    </source>
</evidence>
<keyword evidence="8" id="KW-1185">Reference proteome</keyword>
<proteinExistence type="predicted"/>
<dbReference type="InterPro" id="IPR013766">
    <property type="entry name" value="Thioredoxin_domain"/>
</dbReference>
<name>A0A1W1W0P2_9BACT</name>
<evidence type="ECO:0000256" key="4">
    <source>
        <dbReference type="ARBA" id="ARBA00023284"/>
    </source>
</evidence>
<dbReference type="InterPro" id="IPR025380">
    <property type="entry name" value="DUF4369"/>
</dbReference>
<keyword evidence="5" id="KW-0732">Signal</keyword>